<reference evidence="3 4" key="1">
    <citation type="journal article" date="2018" name="PLoS Genet.">
        <title>Population sequencing reveals clonal diversity and ancestral inbreeding in the grapevine cultivar Chardonnay.</title>
        <authorList>
            <person name="Roach M.J."/>
            <person name="Johnson D.L."/>
            <person name="Bohlmann J."/>
            <person name="van Vuuren H.J."/>
            <person name="Jones S.J."/>
            <person name="Pretorius I.S."/>
            <person name="Schmidt S.A."/>
            <person name="Borneman A.R."/>
        </authorList>
    </citation>
    <scope>NUCLEOTIDE SEQUENCE [LARGE SCALE GENOMIC DNA]</scope>
    <source>
        <strain evidence="4">cv. Chardonnay</strain>
        <tissue evidence="3">Leaf</tissue>
    </source>
</reference>
<protein>
    <submittedName>
        <fullName evidence="3">Uncharacterized protein</fullName>
    </submittedName>
</protein>
<comment type="caution">
    <text evidence="3">The sequence shown here is derived from an EMBL/GenBank/DDBJ whole genome shotgun (WGS) entry which is preliminary data.</text>
</comment>
<evidence type="ECO:0000313" key="3">
    <source>
        <dbReference type="EMBL" id="RVX15884.1"/>
    </source>
</evidence>
<sequence length="95" mass="10778">MSTRSRRLRSSSTAKRPPMTEDHGKDVMAAKKRPPLRNVTNERKGPQIGASNAMVRSSLSIFMALLFLFLLFSFWVLRSLNTCFGLFQLDDDQGQ</sequence>
<keyword evidence="2" id="KW-0812">Transmembrane</keyword>
<dbReference type="EMBL" id="QGNW01000017">
    <property type="protein sequence ID" value="RVX15884.1"/>
    <property type="molecule type" value="Genomic_DNA"/>
</dbReference>
<feature type="compositionally biased region" description="Basic and acidic residues" evidence="1">
    <location>
        <begin position="18"/>
        <end position="29"/>
    </location>
</feature>
<dbReference type="AlphaFoldDB" id="A0A438K3U3"/>
<organism evidence="3 4">
    <name type="scientific">Vitis vinifera</name>
    <name type="common">Grape</name>
    <dbReference type="NCBI Taxonomy" id="29760"/>
    <lineage>
        <taxon>Eukaryota</taxon>
        <taxon>Viridiplantae</taxon>
        <taxon>Streptophyta</taxon>
        <taxon>Embryophyta</taxon>
        <taxon>Tracheophyta</taxon>
        <taxon>Spermatophyta</taxon>
        <taxon>Magnoliopsida</taxon>
        <taxon>eudicotyledons</taxon>
        <taxon>Gunneridae</taxon>
        <taxon>Pentapetalae</taxon>
        <taxon>rosids</taxon>
        <taxon>Vitales</taxon>
        <taxon>Vitaceae</taxon>
        <taxon>Viteae</taxon>
        <taxon>Vitis</taxon>
    </lineage>
</organism>
<accession>A0A438K3U3</accession>
<name>A0A438K3U3_VITVI</name>
<feature type="region of interest" description="Disordered" evidence="1">
    <location>
        <begin position="1"/>
        <end position="46"/>
    </location>
</feature>
<gene>
    <name evidence="3" type="ORF">CK203_005457</name>
</gene>
<keyword evidence="2" id="KW-0472">Membrane</keyword>
<evidence type="ECO:0000256" key="1">
    <source>
        <dbReference type="SAM" id="MobiDB-lite"/>
    </source>
</evidence>
<evidence type="ECO:0000256" key="2">
    <source>
        <dbReference type="SAM" id="Phobius"/>
    </source>
</evidence>
<keyword evidence="2" id="KW-1133">Transmembrane helix</keyword>
<proteinExistence type="predicted"/>
<dbReference type="Proteomes" id="UP000288805">
    <property type="component" value="Unassembled WGS sequence"/>
</dbReference>
<evidence type="ECO:0000313" key="4">
    <source>
        <dbReference type="Proteomes" id="UP000288805"/>
    </source>
</evidence>
<feature type="transmembrane region" description="Helical" evidence="2">
    <location>
        <begin position="53"/>
        <end position="77"/>
    </location>
</feature>